<evidence type="ECO:0000256" key="9">
    <source>
        <dbReference type="SAM" id="Phobius"/>
    </source>
</evidence>
<dbReference type="PANTHER" id="PTHR23501:SF177">
    <property type="entry name" value="MAJOR FACILITATOR SUPERFAMILY (MFS) PROFILE DOMAIN-CONTAINING PROTEIN-RELATED"/>
    <property type="match status" value="1"/>
</dbReference>
<keyword evidence="8 9" id="KW-0472">Membrane</keyword>
<dbReference type="InterPro" id="IPR011701">
    <property type="entry name" value="MFS"/>
</dbReference>
<dbReference type="GO" id="GO:0071949">
    <property type="term" value="F:FAD binding"/>
    <property type="evidence" value="ECO:0007669"/>
    <property type="project" value="InterPro"/>
</dbReference>
<keyword evidence="7" id="KW-0560">Oxidoreductase</keyword>
<proteinExistence type="predicted"/>
<evidence type="ECO:0000256" key="2">
    <source>
        <dbReference type="ARBA" id="ARBA00022448"/>
    </source>
</evidence>
<keyword evidence="4 9" id="KW-0812">Transmembrane</keyword>
<dbReference type="OrthoDB" id="655030at2759"/>
<evidence type="ECO:0000256" key="3">
    <source>
        <dbReference type="ARBA" id="ARBA00022630"/>
    </source>
</evidence>
<dbReference type="eggNOG" id="KOG0254">
    <property type="taxonomic scope" value="Eukaryota"/>
</dbReference>
<evidence type="ECO:0000313" key="12">
    <source>
        <dbReference type="Proteomes" id="UP000027238"/>
    </source>
</evidence>
<feature type="transmembrane region" description="Helical" evidence="9">
    <location>
        <begin position="778"/>
        <end position="796"/>
    </location>
</feature>
<dbReference type="EMBL" id="JMSE01000314">
    <property type="protein sequence ID" value="KDN70686.1"/>
    <property type="molecule type" value="Genomic_DNA"/>
</dbReference>
<dbReference type="InterPro" id="IPR020846">
    <property type="entry name" value="MFS_dom"/>
</dbReference>
<keyword evidence="3" id="KW-0285">Flavoprotein</keyword>
<dbReference type="InterPro" id="IPR002938">
    <property type="entry name" value="FAD-bd"/>
</dbReference>
<dbReference type="HOGENOM" id="CLU_310794_0_0_1"/>
<feature type="transmembrane region" description="Helical" evidence="9">
    <location>
        <begin position="708"/>
        <end position="729"/>
    </location>
</feature>
<feature type="transmembrane region" description="Helical" evidence="9">
    <location>
        <begin position="836"/>
        <end position="864"/>
    </location>
</feature>
<evidence type="ECO:0000256" key="1">
    <source>
        <dbReference type="ARBA" id="ARBA00004141"/>
    </source>
</evidence>
<dbReference type="InterPro" id="IPR036259">
    <property type="entry name" value="MFS_trans_sf"/>
</dbReference>
<keyword evidence="2" id="KW-0813">Transport</keyword>
<dbReference type="AlphaFoldDB" id="A0A066XY63"/>
<dbReference type="GO" id="GO:0022857">
    <property type="term" value="F:transmembrane transporter activity"/>
    <property type="evidence" value="ECO:0007669"/>
    <property type="project" value="InterPro"/>
</dbReference>
<feature type="transmembrane region" description="Helical" evidence="9">
    <location>
        <begin position="439"/>
        <end position="458"/>
    </location>
</feature>
<organism evidence="11 12">
    <name type="scientific">Colletotrichum sublineola</name>
    <name type="common">Sorghum anthracnose fungus</name>
    <dbReference type="NCBI Taxonomy" id="1173701"/>
    <lineage>
        <taxon>Eukaryota</taxon>
        <taxon>Fungi</taxon>
        <taxon>Dikarya</taxon>
        <taxon>Ascomycota</taxon>
        <taxon>Pezizomycotina</taxon>
        <taxon>Sordariomycetes</taxon>
        <taxon>Hypocreomycetidae</taxon>
        <taxon>Glomerellales</taxon>
        <taxon>Glomerellaceae</taxon>
        <taxon>Colletotrichum</taxon>
        <taxon>Colletotrichum graminicola species complex</taxon>
    </lineage>
</organism>
<gene>
    <name evidence="11" type="ORF">CSUB01_11960</name>
</gene>
<evidence type="ECO:0000259" key="10">
    <source>
        <dbReference type="PROSITE" id="PS50850"/>
    </source>
</evidence>
<dbReference type="Pfam" id="PF01494">
    <property type="entry name" value="FAD_binding_3"/>
    <property type="match status" value="1"/>
</dbReference>
<dbReference type="PROSITE" id="PS50850">
    <property type="entry name" value="MFS"/>
    <property type="match status" value="1"/>
</dbReference>
<feature type="transmembrane region" description="Helical" evidence="9">
    <location>
        <begin position="670"/>
        <end position="688"/>
    </location>
</feature>
<name>A0A066XY63_COLSU</name>
<feature type="transmembrane region" description="Helical" evidence="9">
    <location>
        <begin position="568"/>
        <end position="589"/>
    </location>
</feature>
<evidence type="ECO:0000256" key="8">
    <source>
        <dbReference type="ARBA" id="ARBA00023136"/>
    </source>
</evidence>
<feature type="transmembrane region" description="Helical" evidence="9">
    <location>
        <begin position="535"/>
        <end position="556"/>
    </location>
</feature>
<evidence type="ECO:0000256" key="6">
    <source>
        <dbReference type="ARBA" id="ARBA00022989"/>
    </source>
</evidence>
<dbReference type="GO" id="GO:0016491">
    <property type="term" value="F:oxidoreductase activity"/>
    <property type="evidence" value="ECO:0007669"/>
    <property type="project" value="UniProtKB-KW"/>
</dbReference>
<feature type="transmembrane region" description="Helical" evidence="9">
    <location>
        <begin position="509"/>
        <end position="529"/>
    </location>
</feature>
<feature type="transmembrane region" description="Helical" evidence="9">
    <location>
        <begin position="802"/>
        <end position="824"/>
    </location>
</feature>
<evidence type="ECO:0000313" key="11">
    <source>
        <dbReference type="EMBL" id="KDN70686.1"/>
    </source>
</evidence>
<sequence length="946" mass="101472">MSLKILVSGAGVAGPAFSTLLLRANLSHSITVAERSQALRKGGQQIDIRAQGIPVMQKMGLLEAVRARVVAEDGIAFVDARSGHQWAMFSKNDSGKGRQAFSSEYEIMRGDLVDLLYCASLERGREAQNRGNGGLRYVFGVYVIGIRQFGDGVEVTFSDGTTERFDLVVGADGQSSRTRRLAFGHEESNAAFKPLGINQAYFAIPREEKDNRTAQACLTTKRRFMATRGGQRPTAQGYLSVFSDSAEWMNSARLSVGEQKELWARTFKGAGWQEERLVREMYNAEDFYAHRIGQVVMRNWSRGRVVLLGDAGYCPSPLTGMGTACGLVGAYVLAGEISRHGHGSDLHAALKSYEQVLRPFTVEAQKLPPGGTGLMYKQTQFGVGVINRVLGTLSALRVDKMMNRLSSENRGGSQNEEEEKVETEVVVAAVSDIDEFPTGFALVMIVSAVIMTFFLVSLDMTIVATAIPKITDDFHGLSDVSWYSSAFFMTTAGFQSTWGKAYKYFPIKITFLISIGIFELGSLLCGAAPASSILVIGRAVTGVGGAGIGSGCYTLIGFSVQPSKRPMLTGLVGTSYGIASVLGPLLGGVLSNKASWRWCFYINLPIGAVSIGAILYFFKTPVAAMPQEASLKEKMMQMDPLGTVIIMGAVISLILAFQKGGQTDPWSAPTVIGLIVSSVVLAIIFVVWETFQGERATIVPRLFQQRTVFFCFMFLIFLAGGYYTVIYNLPQYFQAVGGTSPIESGVRNLPFIIAVSVASIAAGSFVSSTGIAVPLMPIGAIIATVAGALFCTLGIGTEPAKWISYQVLAGIGFGMCIQLPMIICQSSVDISDLASITAIMMFSQAIGAAIVVSGAQTAFANILIQRVQTSAPDVSPEALVTVGSGQLRKAFRPDQIPGILVAYMNGITITFIVVAGAGALAFILSTYIPWKRLNHSKGQKASTLSA</sequence>
<dbReference type="SUPFAM" id="SSF103473">
    <property type="entry name" value="MFS general substrate transporter"/>
    <property type="match status" value="1"/>
</dbReference>
<evidence type="ECO:0000256" key="5">
    <source>
        <dbReference type="ARBA" id="ARBA00022827"/>
    </source>
</evidence>
<dbReference type="Gene3D" id="3.30.9.10">
    <property type="entry name" value="D-Amino Acid Oxidase, subunit A, domain 2"/>
    <property type="match status" value="1"/>
</dbReference>
<reference evidence="12" key="1">
    <citation type="journal article" date="2014" name="Genome Announc.">
        <title>Draft genome sequence of Colletotrichum sublineola, a destructive pathogen of cultivated sorghum.</title>
        <authorList>
            <person name="Baroncelli R."/>
            <person name="Sanz-Martin J.M."/>
            <person name="Rech G.E."/>
            <person name="Sukno S.A."/>
            <person name="Thon M.R."/>
        </authorList>
    </citation>
    <scope>NUCLEOTIDE SEQUENCE [LARGE SCALE GENOMIC DNA]</scope>
    <source>
        <strain evidence="12">TX430BB</strain>
    </source>
</reference>
<feature type="transmembrane region" description="Helical" evidence="9">
    <location>
        <begin position="595"/>
        <end position="618"/>
    </location>
</feature>
<dbReference type="SUPFAM" id="SSF51905">
    <property type="entry name" value="FAD/NAD(P)-binding domain"/>
    <property type="match status" value="1"/>
</dbReference>
<dbReference type="Gene3D" id="3.50.50.60">
    <property type="entry name" value="FAD/NAD(P)-binding domain"/>
    <property type="match status" value="1"/>
</dbReference>
<dbReference type="Pfam" id="PF07690">
    <property type="entry name" value="MFS_1"/>
    <property type="match status" value="1"/>
</dbReference>
<keyword evidence="5" id="KW-0274">FAD</keyword>
<keyword evidence="6 9" id="KW-1133">Transmembrane helix</keyword>
<dbReference type="PRINTS" id="PR00420">
    <property type="entry name" value="RNGMNOXGNASE"/>
</dbReference>
<dbReference type="GO" id="GO:0005886">
    <property type="term" value="C:plasma membrane"/>
    <property type="evidence" value="ECO:0007669"/>
    <property type="project" value="TreeGrafter"/>
</dbReference>
<protein>
    <submittedName>
        <fullName evidence="11">Putative GliA</fullName>
    </submittedName>
</protein>
<dbReference type="InterPro" id="IPR036188">
    <property type="entry name" value="FAD/NAD-bd_sf"/>
</dbReference>
<accession>A0A066XY63</accession>
<dbReference type="FunFam" id="1.20.1720.10:FF:000012">
    <property type="entry name" value="MFS toxin efflux pump (AflT)"/>
    <property type="match status" value="1"/>
</dbReference>
<evidence type="ECO:0000256" key="7">
    <source>
        <dbReference type="ARBA" id="ARBA00023002"/>
    </source>
</evidence>
<feature type="transmembrane region" description="Helical" evidence="9">
    <location>
        <begin position="639"/>
        <end position="658"/>
    </location>
</feature>
<feature type="transmembrane region" description="Helical" evidence="9">
    <location>
        <begin position="907"/>
        <end position="930"/>
    </location>
</feature>
<comment type="subcellular location">
    <subcellularLocation>
        <location evidence="1">Membrane</location>
        <topology evidence="1">Multi-pass membrane protein</topology>
    </subcellularLocation>
</comment>
<comment type="caution">
    <text evidence="11">The sequence shown here is derived from an EMBL/GenBank/DDBJ whole genome shotgun (WGS) entry which is preliminary data.</text>
</comment>
<dbReference type="Gene3D" id="1.20.1250.20">
    <property type="entry name" value="MFS general substrate transporter like domains"/>
    <property type="match status" value="2"/>
</dbReference>
<dbReference type="PANTHER" id="PTHR23501">
    <property type="entry name" value="MAJOR FACILITATOR SUPERFAMILY"/>
    <property type="match status" value="1"/>
</dbReference>
<feature type="transmembrane region" description="Helical" evidence="9">
    <location>
        <begin position="749"/>
        <end position="766"/>
    </location>
</feature>
<dbReference type="Proteomes" id="UP000027238">
    <property type="component" value="Unassembled WGS sequence"/>
</dbReference>
<dbReference type="CDD" id="cd17502">
    <property type="entry name" value="MFS_Azr1_MDR_like"/>
    <property type="match status" value="1"/>
</dbReference>
<keyword evidence="12" id="KW-1185">Reference proteome</keyword>
<evidence type="ECO:0000256" key="4">
    <source>
        <dbReference type="ARBA" id="ARBA00022692"/>
    </source>
</evidence>
<feature type="domain" description="Major facilitator superfamily (MFS) profile" evidence="10">
    <location>
        <begin position="445"/>
        <end position="946"/>
    </location>
</feature>